<feature type="region of interest" description="Disordered" evidence="1">
    <location>
        <begin position="192"/>
        <end position="308"/>
    </location>
</feature>
<dbReference type="PaxDb" id="39947-A0A0P0XKF6"/>
<accession>A0A0P0XKF6</accession>
<dbReference type="AlphaFoldDB" id="A0A0P0XKF6"/>
<dbReference type="EMBL" id="AP014965">
    <property type="protein sequence ID" value="BAT07311.1"/>
    <property type="molecule type" value="Genomic_DNA"/>
</dbReference>
<reference evidence="2 3" key="2">
    <citation type="journal article" date="2013" name="Plant Cell Physiol.">
        <title>Rice Annotation Project Database (RAP-DB): an integrative and interactive database for rice genomics.</title>
        <authorList>
            <person name="Sakai H."/>
            <person name="Lee S.S."/>
            <person name="Tanaka T."/>
            <person name="Numa H."/>
            <person name="Kim J."/>
            <person name="Kawahara Y."/>
            <person name="Wakimoto H."/>
            <person name="Yang C.C."/>
            <person name="Iwamoto M."/>
            <person name="Abe T."/>
            <person name="Yamada Y."/>
            <person name="Muto A."/>
            <person name="Inokuchi H."/>
            <person name="Ikemura T."/>
            <person name="Matsumoto T."/>
            <person name="Sasaki T."/>
            <person name="Itoh T."/>
        </authorList>
    </citation>
    <scope>NUCLEOTIDE SEQUENCE [LARGE SCALE GENOMIC DNA]</scope>
    <source>
        <strain evidence="3">cv. Nipponbare</strain>
    </source>
</reference>
<evidence type="ECO:0000313" key="3">
    <source>
        <dbReference type="Proteomes" id="UP000059680"/>
    </source>
</evidence>
<keyword evidence="3" id="KW-1185">Reference proteome</keyword>
<dbReference type="InParanoid" id="A0A0P0XKF6"/>
<feature type="compositionally biased region" description="Basic and acidic residues" evidence="1">
    <location>
        <begin position="250"/>
        <end position="277"/>
    </location>
</feature>
<feature type="non-terminal residue" evidence="2">
    <location>
        <position position="1"/>
    </location>
</feature>
<evidence type="ECO:0000256" key="1">
    <source>
        <dbReference type="SAM" id="MobiDB-lite"/>
    </source>
</evidence>
<gene>
    <name evidence="2" type="ordered locus">Os09g0296450</name>
    <name evidence="2" type="ORF">OSNPB_090296450</name>
</gene>
<reference evidence="3" key="1">
    <citation type="journal article" date="2005" name="Nature">
        <title>The map-based sequence of the rice genome.</title>
        <authorList>
            <consortium name="International rice genome sequencing project (IRGSP)"/>
            <person name="Matsumoto T."/>
            <person name="Wu J."/>
            <person name="Kanamori H."/>
            <person name="Katayose Y."/>
            <person name="Fujisawa M."/>
            <person name="Namiki N."/>
            <person name="Mizuno H."/>
            <person name="Yamamoto K."/>
            <person name="Antonio B.A."/>
            <person name="Baba T."/>
            <person name="Sakata K."/>
            <person name="Nagamura Y."/>
            <person name="Aoki H."/>
            <person name="Arikawa K."/>
            <person name="Arita K."/>
            <person name="Bito T."/>
            <person name="Chiden Y."/>
            <person name="Fujitsuka N."/>
            <person name="Fukunaka R."/>
            <person name="Hamada M."/>
            <person name="Harada C."/>
            <person name="Hayashi A."/>
            <person name="Hijishita S."/>
            <person name="Honda M."/>
            <person name="Hosokawa S."/>
            <person name="Ichikawa Y."/>
            <person name="Idonuma A."/>
            <person name="Iijima M."/>
            <person name="Ikeda M."/>
            <person name="Ikeno M."/>
            <person name="Ito K."/>
            <person name="Ito S."/>
            <person name="Ito T."/>
            <person name="Ito Y."/>
            <person name="Ito Y."/>
            <person name="Iwabuchi A."/>
            <person name="Kamiya K."/>
            <person name="Karasawa W."/>
            <person name="Kurita K."/>
            <person name="Katagiri S."/>
            <person name="Kikuta A."/>
            <person name="Kobayashi H."/>
            <person name="Kobayashi N."/>
            <person name="Machita K."/>
            <person name="Maehara T."/>
            <person name="Masukawa M."/>
            <person name="Mizubayashi T."/>
            <person name="Mukai Y."/>
            <person name="Nagasaki H."/>
            <person name="Nagata Y."/>
            <person name="Naito S."/>
            <person name="Nakashima M."/>
            <person name="Nakama Y."/>
            <person name="Nakamichi Y."/>
            <person name="Nakamura M."/>
            <person name="Meguro A."/>
            <person name="Negishi M."/>
            <person name="Ohta I."/>
            <person name="Ohta T."/>
            <person name="Okamoto M."/>
            <person name="Ono N."/>
            <person name="Saji S."/>
            <person name="Sakaguchi M."/>
            <person name="Sakai K."/>
            <person name="Shibata M."/>
            <person name="Shimokawa T."/>
            <person name="Song J."/>
            <person name="Takazaki Y."/>
            <person name="Terasawa K."/>
            <person name="Tsugane M."/>
            <person name="Tsuji K."/>
            <person name="Ueda S."/>
            <person name="Waki K."/>
            <person name="Yamagata H."/>
            <person name="Yamamoto M."/>
            <person name="Yamamoto S."/>
            <person name="Yamane H."/>
            <person name="Yoshiki S."/>
            <person name="Yoshihara R."/>
            <person name="Yukawa K."/>
            <person name="Zhong H."/>
            <person name="Yano M."/>
            <person name="Yuan Q."/>
            <person name="Ouyang S."/>
            <person name="Liu J."/>
            <person name="Jones K.M."/>
            <person name="Gansberger K."/>
            <person name="Moffat K."/>
            <person name="Hill J."/>
            <person name="Bera J."/>
            <person name="Fadrosh D."/>
            <person name="Jin S."/>
            <person name="Johri S."/>
            <person name="Kim M."/>
            <person name="Overton L."/>
            <person name="Reardon M."/>
            <person name="Tsitrin T."/>
            <person name="Vuong H."/>
            <person name="Weaver B."/>
            <person name="Ciecko A."/>
            <person name="Tallon L."/>
            <person name="Jackson J."/>
            <person name="Pai G."/>
            <person name="Aken S.V."/>
            <person name="Utterback T."/>
            <person name="Reidmuller S."/>
            <person name="Feldblyum T."/>
            <person name="Hsiao J."/>
            <person name="Zismann V."/>
            <person name="Iobst S."/>
            <person name="de Vazeille A.R."/>
            <person name="Buell C.R."/>
            <person name="Ying K."/>
            <person name="Li Y."/>
            <person name="Lu T."/>
            <person name="Huang Y."/>
            <person name="Zhao Q."/>
            <person name="Feng Q."/>
            <person name="Zhang L."/>
            <person name="Zhu J."/>
            <person name="Weng Q."/>
            <person name="Mu J."/>
            <person name="Lu Y."/>
            <person name="Fan D."/>
            <person name="Liu Y."/>
            <person name="Guan J."/>
            <person name="Zhang Y."/>
            <person name="Yu S."/>
            <person name="Liu X."/>
            <person name="Zhang Y."/>
            <person name="Hong G."/>
            <person name="Han B."/>
            <person name="Choisne N."/>
            <person name="Demange N."/>
            <person name="Orjeda G."/>
            <person name="Samain S."/>
            <person name="Cattolico L."/>
            <person name="Pelletier E."/>
            <person name="Couloux A."/>
            <person name="Segurens B."/>
            <person name="Wincker P."/>
            <person name="D'Hont A."/>
            <person name="Scarpelli C."/>
            <person name="Weissenbach J."/>
            <person name="Salanoubat M."/>
            <person name="Quetier F."/>
            <person name="Yu Y."/>
            <person name="Kim H.R."/>
            <person name="Rambo T."/>
            <person name="Currie J."/>
            <person name="Collura K."/>
            <person name="Luo M."/>
            <person name="Yang T."/>
            <person name="Ammiraju J.S.S."/>
            <person name="Engler F."/>
            <person name="Soderlund C."/>
            <person name="Wing R.A."/>
            <person name="Palmer L.E."/>
            <person name="de la Bastide M."/>
            <person name="Spiegel L."/>
            <person name="Nascimento L."/>
            <person name="Zutavern T."/>
            <person name="O'Shaughnessy A."/>
            <person name="Dike S."/>
            <person name="Dedhia N."/>
            <person name="Preston R."/>
            <person name="Balija V."/>
            <person name="McCombie W.R."/>
            <person name="Chow T."/>
            <person name="Chen H."/>
            <person name="Chung M."/>
            <person name="Chen C."/>
            <person name="Shaw J."/>
            <person name="Wu H."/>
            <person name="Hsiao K."/>
            <person name="Chao Y."/>
            <person name="Chu M."/>
            <person name="Cheng C."/>
            <person name="Hour A."/>
            <person name="Lee P."/>
            <person name="Lin S."/>
            <person name="Lin Y."/>
            <person name="Liou J."/>
            <person name="Liu S."/>
            <person name="Hsing Y."/>
            <person name="Raghuvanshi S."/>
            <person name="Mohanty A."/>
            <person name="Bharti A.K."/>
            <person name="Gaur A."/>
            <person name="Gupta V."/>
            <person name="Kumar D."/>
            <person name="Ravi V."/>
            <person name="Vij S."/>
            <person name="Kapur A."/>
            <person name="Khurana P."/>
            <person name="Khurana P."/>
            <person name="Khurana J.P."/>
            <person name="Tyagi A.K."/>
            <person name="Gaikwad K."/>
            <person name="Singh A."/>
            <person name="Dalal V."/>
            <person name="Srivastava S."/>
            <person name="Dixit A."/>
            <person name="Pal A.K."/>
            <person name="Ghazi I.A."/>
            <person name="Yadav M."/>
            <person name="Pandit A."/>
            <person name="Bhargava A."/>
            <person name="Sureshbabu K."/>
            <person name="Batra K."/>
            <person name="Sharma T.R."/>
            <person name="Mohapatra T."/>
            <person name="Singh N.K."/>
            <person name="Messing J."/>
            <person name="Nelson A.B."/>
            <person name="Fuks G."/>
            <person name="Kavchok S."/>
            <person name="Keizer G."/>
            <person name="Linton E."/>
            <person name="Llaca V."/>
            <person name="Song R."/>
            <person name="Tanyolac B."/>
            <person name="Young S."/>
            <person name="Ho-Il K."/>
            <person name="Hahn J.H."/>
            <person name="Sangsakoo G."/>
            <person name="Vanavichit A."/>
            <person name="de Mattos Luiz.A.T."/>
            <person name="Zimmer P.D."/>
            <person name="Malone G."/>
            <person name="Dellagostin O."/>
            <person name="de Oliveira A.C."/>
            <person name="Bevan M."/>
            <person name="Bancroft I."/>
            <person name="Minx P."/>
            <person name="Cordum H."/>
            <person name="Wilson R."/>
            <person name="Cheng Z."/>
            <person name="Jin W."/>
            <person name="Jiang J."/>
            <person name="Leong S.A."/>
            <person name="Iwama H."/>
            <person name="Gojobori T."/>
            <person name="Itoh T."/>
            <person name="Niimura Y."/>
            <person name="Fujii Y."/>
            <person name="Habara T."/>
            <person name="Sakai H."/>
            <person name="Sato Y."/>
            <person name="Wilson G."/>
            <person name="Kumar K."/>
            <person name="McCouch S."/>
            <person name="Juretic N."/>
            <person name="Hoen D."/>
            <person name="Wright S."/>
            <person name="Bruskiewich R."/>
            <person name="Bureau T."/>
            <person name="Miyao A."/>
            <person name="Hirochika H."/>
            <person name="Nishikawa T."/>
            <person name="Kadowaki K."/>
            <person name="Sugiura M."/>
            <person name="Burr B."/>
            <person name="Sasaki T."/>
        </authorList>
    </citation>
    <scope>NUCLEOTIDE SEQUENCE [LARGE SCALE GENOMIC DNA]</scope>
    <source>
        <strain evidence="3">cv. Nipponbare</strain>
    </source>
</reference>
<reference evidence="2 3" key="3">
    <citation type="journal article" date="2013" name="Rice">
        <title>Improvement of the Oryza sativa Nipponbare reference genome using next generation sequence and optical map data.</title>
        <authorList>
            <person name="Kawahara Y."/>
            <person name="de la Bastide M."/>
            <person name="Hamilton J.P."/>
            <person name="Kanamori H."/>
            <person name="McCombie W.R."/>
            <person name="Ouyang S."/>
            <person name="Schwartz D.C."/>
            <person name="Tanaka T."/>
            <person name="Wu J."/>
            <person name="Zhou S."/>
            <person name="Childs K.L."/>
            <person name="Davidson R.M."/>
            <person name="Lin H."/>
            <person name="Quesada-Ocampo L."/>
            <person name="Vaillancourt B."/>
            <person name="Sakai H."/>
            <person name="Lee S.S."/>
            <person name="Kim J."/>
            <person name="Numa H."/>
            <person name="Itoh T."/>
            <person name="Buell C.R."/>
            <person name="Matsumoto T."/>
        </authorList>
    </citation>
    <scope>NUCLEOTIDE SEQUENCE [LARGE SCALE GENOMIC DNA]</scope>
    <source>
        <strain evidence="3">cv. Nipponbare</strain>
    </source>
</reference>
<dbReference type="Proteomes" id="UP000059680">
    <property type="component" value="Chromosome 9"/>
</dbReference>
<name>A0A0P0XKF6_ORYSJ</name>
<proteinExistence type="predicted"/>
<organism evidence="2 3">
    <name type="scientific">Oryza sativa subsp. japonica</name>
    <name type="common">Rice</name>
    <dbReference type="NCBI Taxonomy" id="39947"/>
    <lineage>
        <taxon>Eukaryota</taxon>
        <taxon>Viridiplantae</taxon>
        <taxon>Streptophyta</taxon>
        <taxon>Embryophyta</taxon>
        <taxon>Tracheophyta</taxon>
        <taxon>Spermatophyta</taxon>
        <taxon>Magnoliopsida</taxon>
        <taxon>Liliopsida</taxon>
        <taxon>Poales</taxon>
        <taxon>Poaceae</taxon>
        <taxon>BOP clade</taxon>
        <taxon>Oryzoideae</taxon>
        <taxon>Oryzeae</taxon>
        <taxon>Oryzinae</taxon>
        <taxon>Oryza</taxon>
        <taxon>Oryza sativa</taxon>
    </lineage>
</organism>
<sequence length="308" mass="33778">MIHCRRHHRIILASRLPQHIHIVQHQLWLQKIHLSRTREHIQQQAWPVGCGIGQWPREPASPIHLPHRLLPPPLLHPEHLLGHTQRRHCLLHVRLLLHGAVGRLPLTNAEGRVVATRRGGRGEDGPRPQRRDWVTAAATTAAAGGWSREACQRGVEAVGAGERGEHVLGPDGAAEHGVAREALERGLEAEAEVGERRRRALGGGEEERPRRVGAGAEEVDEGGGVRGLRPLREEAAEEEGGLADAAGPVEDERLRDARAERVVVEDRLEDGARDHTPRPAAAGRSGGRGGHGRRRRREVGRVLWGVAG</sequence>
<protein>
    <submittedName>
        <fullName evidence="2">Os09g0296450 protein</fullName>
    </submittedName>
</protein>
<evidence type="ECO:0000313" key="2">
    <source>
        <dbReference type="EMBL" id="BAT07311.1"/>
    </source>
</evidence>